<evidence type="ECO:0000313" key="3">
    <source>
        <dbReference type="Proteomes" id="UP000315783"/>
    </source>
</evidence>
<dbReference type="Proteomes" id="UP000315783">
    <property type="component" value="Unassembled WGS sequence"/>
</dbReference>
<organism evidence="2 3">
    <name type="scientific">Cordyceps javanica</name>
    <dbReference type="NCBI Taxonomy" id="43265"/>
    <lineage>
        <taxon>Eukaryota</taxon>
        <taxon>Fungi</taxon>
        <taxon>Dikarya</taxon>
        <taxon>Ascomycota</taxon>
        <taxon>Pezizomycotina</taxon>
        <taxon>Sordariomycetes</taxon>
        <taxon>Hypocreomycetidae</taxon>
        <taxon>Hypocreales</taxon>
        <taxon>Cordycipitaceae</taxon>
        <taxon>Cordyceps</taxon>
    </lineage>
</organism>
<evidence type="ECO:0000313" key="2">
    <source>
        <dbReference type="EMBL" id="TQV95678.1"/>
    </source>
</evidence>
<keyword evidence="3" id="KW-1185">Reference proteome</keyword>
<gene>
    <name evidence="2" type="ORF">IF1G_05507</name>
</gene>
<feature type="region of interest" description="Disordered" evidence="1">
    <location>
        <begin position="129"/>
        <end position="164"/>
    </location>
</feature>
<dbReference type="EMBL" id="SPUK01000007">
    <property type="protein sequence ID" value="TQV95678.1"/>
    <property type="molecule type" value="Genomic_DNA"/>
</dbReference>
<sequence>MSSSQDLRQDLRQDVSHLNNDCLQHSWPPLAPANTQFAVSLCGCPRSTIASDDAAASMAQQTDPLARSVDVDLQGLSDGHLGVSDFSNTVSETDGGAFDALDAENLGLHCSHSPEMMVDLDFCDLTEEPQEETAKSTRASVHSVSVAVQDDDRASKEPDLHTASTASGCNGDAIAFLLVTVADMSHELAALNHEHHDTWDSCDISLVNDELFSRRHGAGQGSETTHSPLKQVLDVSTRFVWALQTMEPVASFGRSHPGILPPLPVTLAIFSAYIQLVQLLNRLLACAVGAAHTGPERPQEHGSNSSRPGSSRGQKPHQQAIMVTRVIEHQLSSLERLIGVPREYRLWSSADSEAGVLGHDQSSKVTRAIIEQAQESLASLKQKTDKSAFGAF</sequence>
<proteinExistence type="predicted"/>
<dbReference type="STRING" id="43265.A0A545VZG8"/>
<name>A0A545VZG8_9HYPO</name>
<feature type="compositionally biased region" description="Basic and acidic residues" evidence="1">
    <location>
        <begin position="150"/>
        <end position="160"/>
    </location>
</feature>
<dbReference type="OrthoDB" id="4222821at2759"/>
<feature type="region of interest" description="Disordered" evidence="1">
    <location>
        <begin position="293"/>
        <end position="318"/>
    </location>
</feature>
<protein>
    <submittedName>
        <fullName evidence="2">Uncharacterized protein</fullName>
    </submittedName>
</protein>
<dbReference type="AlphaFoldDB" id="A0A545VZG8"/>
<comment type="caution">
    <text evidence="2">The sequence shown here is derived from an EMBL/GenBank/DDBJ whole genome shotgun (WGS) entry which is preliminary data.</text>
</comment>
<reference evidence="2 3" key="1">
    <citation type="journal article" date="2019" name="Appl. Microbiol. Biotechnol.">
        <title>Genome sequence of Isaria javanica and comparative genome analysis insights into family S53 peptidase evolution in fungal entomopathogens.</title>
        <authorList>
            <person name="Lin R."/>
            <person name="Zhang X."/>
            <person name="Xin B."/>
            <person name="Zou M."/>
            <person name="Gao Y."/>
            <person name="Qin F."/>
            <person name="Hu Q."/>
            <person name="Xie B."/>
            <person name="Cheng X."/>
        </authorList>
    </citation>
    <scope>NUCLEOTIDE SEQUENCE [LARGE SCALE GENOMIC DNA]</scope>
    <source>
        <strain evidence="2 3">IJ1G</strain>
    </source>
</reference>
<feature type="compositionally biased region" description="Low complexity" evidence="1">
    <location>
        <begin position="302"/>
        <end position="313"/>
    </location>
</feature>
<accession>A0A545VZG8</accession>
<evidence type="ECO:0000256" key="1">
    <source>
        <dbReference type="SAM" id="MobiDB-lite"/>
    </source>
</evidence>